<gene>
    <name evidence="7" type="ORF">OS123_06330</name>
</gene>
<dbReference type="SUPFAM" id="SSF49299">
    <property type="entry name" value="PKD domain"/>
    <property type="match status" value="1"/>
</dbReference>
<keyword evidence="3" id="KW-0378">Hydrolase</keyword>
<dbReference type="EMBL" id="JAPMKX010000002">
    <property type="protein sequence ID" value="MCX7538156.1"/>
    <property type="molecule type" value="Genomic_DNA"/>
</dbReference>
<dbReference type="SMART" id="SM01110">
    <property type="entry name" value="Cutinase"/>
    <property type="match status" value="1"/>
</dbReference>
<reference evidence="7" key="1">
    <citation type="submission" date="2022-11" db="EMBL/GenBank/DDBJ databases">
        <title>Corynebacterium sp. isolated from Penguins.</title>
        <authorList>
            <person name="Sedlar K."/>
            <person name="Svec P."/>
        </authorList>
    </citation>
    <scope>NUCLEOTIDE SEQUENCE</scope>
    <source>
        <strain evidence="7">P5875</strain>
    </source>
</reference>
<evidence type="ECO:0000256" key="3">
    <source>
        <dbReference type="ARBA" id="ARBA00022801"/>
    </source>
</evidence>
<feature type="chain" id="PRO_5040381579" evidence="5">
    <location>
        <begin position="28"/>
        <end position="519"/>
    </location>
</feature>
<comment type="similarity">
    <text evidence="1">Belongs to the cutinase family.</text>
</comment>
<keyword evidence="5" id="KW-0732">Signal</keyword>
<dbReference type="PANTHER" id="PTHR33630">
    <property type="entry name" value="CUTINASE RV1984C-RELATED-RELATED"/>
    <property type="match status" value="1"/>
</dbReference>
<dbReference type="AlphaFoldDB" id="A0A9Q4CCB9"/>
<dbReference type="Proteomes" id="UP001070238">
    <property type="component" value="Unassembled WGS sequence"/>
</dbReference>
<organism evidence="7 8">
    <name type="scientific">Corynebacterium antarcticum</name>
    <dbReference type="NCBI Taxonomy" id="2800405"/>
    <lineage>
        <taxon>Bacteria</taxon>
        <taxon>Bacillati</taxon>
        <taxon>Actinomycetota</taxon>
        <taxon>Actinomycetes</taxon>
        <taxon>Mycobacteriales</taxon>
        <taxon>Corynebacteriaceae</taxon>
        <taxon>Corynebacterium</taxon>
    </lineage>
</organism>
<comment type="caution">
    <text evidence="7">The sequence shown here is derived from an EMBL/GenBank/DDBJ whole genome shotgun (WGS) entry which is preliminary data.</text>
</comment>
<evidence type="ECO:0000313" key="8">
    <source>
        <dbReference type="Proteomes" id="UP001070238"/>
    </source>
</evidence>
<evidence type="ECO:0000259" key="6">
    <source>
        <dbReference type="PROSITE" id="PS50093"/>
    </source>
</evidence>
<dbReference type="Gene3D" id="2.60.40.10">
    <property type="entry name" value="Immunoglobulins"/>
    <property type="match status" value="1"/>
</dbReference>
<accession>A0A9Q4CCB9</accession>
<dbReference type="InterPro" id="IPR000601">
    <property type="entry name" value="PKD_dom"/>
</dbReference>
<dbReference type="SUPFAM" id="SSF53474">
    <property type="entry name" value="alpha/beta-Hydrolases"/>
    <property type="match status" value="1"/>
</dbReference>
<keyword evidence="4" id="KW-1015">Disulfide bond</keyword>
<evidence type="ECO:0000256" key="5">
    <source>
        <dbReference type="SAM" id="SignalP"/>
    </source>
</evidence>
<keyword evidence="2" id="KW-0719">Serine esterase</keyword>
<evidence type="ECO:0000256" key="1">
    <source>
        <dbReference type="ARBA" id="ARBA00007534"/>
    </source>
</evidence>
<dbReference type="InterPro" id="IPR013783">
    <property type="entry name" value="Ig-like_fold"/>
</dbReference>
<evidence type="ECO:0000313" key="7">
    <source>
        <dbReference type="EMBL" id="MCX7538156.1"/>
    </source>
</evidence>
<name>A0A9Q4CCB9_9CORY</name>
<dbReference type="Gene3D" id="3.40.50.1820">
    <property type="entry name" value="alpha/beta hydrolase"/>
    <property type="match status" value="1"/>
</dbReference>
<dbReference type="InterPro" id="IPR000675">
    <property type="entry name" value="Cutinase/axe"/>
</dbReference>
<feature type="domain" description="PKD" evidence="6">
    <location>
        <begin position="434"/>
        <end position="478"/>
    </location>
</feature>
<evidence type="ECO:0000256" key="4">
    <source>
        <dbReference type="ARBA" id="ARBA00023157"/>
    </source>
</evidence>
<dbReference type="Pfam" id="PF01083">
    <property type="entry name" value="Cutinase"/>
    <property type="match status" value="1"/>
</dbReference>
<evidence type="ECO:0000256" key="2">
    <source>
        <dbReference type="ARBA" id="ARBA00022487"/>
    </source>
</evidence>
<dbReference type="InterPro" id="IPR035986">
    <property type="entry name" value="PKD_dom_sf"/>
</dbReference>
<dbReference type="GO" id="GO:0052689">
    <property type="term" value="F:carboxylic ester hydrolase activity"/>
    <property type="evidence" value="ECO:0007669"/>
    <property type="project" value="UniProtKB-KW"/>
</dbReference>
<dbReference type="GO" id="GO:0005975">
    <property type="term" value="P:carbohydrate metabolic process"/>
    <property type="evidence" value="ECO:0007669"/>
    <property type="project" value="UniProtKB-ARBA"/>
</dbReference>
<dbReference type="Pfam" id="PF18911">
    <property type="entry name" value="PKD_4"/>
    <property type="match status" value="1"/>
</dbReference>
<dbReference type="PANTHER" id="PTHR33630:SF9">
    <property type="entry name" value="CUTINASE 4"/>
    <property type="match status" value="1"/>
</dbReference>
<dbReference type="InterPro" id="IPR029058">
    <property type="entry name" value="AB_hydrolase_fold"/>
</dbReference>
<dbReference type="CDD" id="cd00146">
    <property type="entry name" value="PKD"/>
    <property type="match status" value="1"/>
</dbReference>
<sequence length="519" mass="53788">MSRSRTIRTLLALVVAGAASVGGTGIAAAQTATSPRVPLCPEPVVLTARGSGSQFSGRRQYPGAAGPSTGWEGTAISRLLERADLHGFSVRALGPEEYPAVEAWRLGELVGSVEQGRRSAVRRVADLQAGGCQPVVIPVGYSQGAMVFNGAERALSDAAHLPGVLYLGNPLRDGRPPRNTGSAPPVPGRAVPPVWPWETARSLNAPGQEGIDYCYRNDVFCDPAGTSVEAHLSYFTGIPGEDAADRAVADTLSAWTAGARARLDGGERVAVTRPVDEILLIDTAEPVEPAVLAELARGIPRIMDAVTGANPGSRVGVAVVRDGVNRWLLPPTRDAAAVAATLTDPAGRPVGDVIADPEPDGASTRNMITVAGTEVRVGRETVGRAAAGTADAVLTVVSDHATAPNAVLDAPGIWLAGQPAGVTGMLSRVFADGPVHQRLDFGDGTVVDSAGGNYVEHVWRNPGTYLLTLTVTDSRGRTGVDRRWVRVYSGDVAAELDAALRAMPARSGSTGVEVWGSTG</sequence>
<feature type="signal peptide" evidence="5">
    <location>
        <begin position="1"/>
        <end position="27"/>
    </location>
</feature>
<dbReference type="PROSITE" id="PS50093">
    <property type="entry name" value="PKD"/>
    <property type="match status" value="1"/>
</dbReference>
<protein>
    <submittedName>
        <fullName evidence="7">PKD domain-containing protein</fullName>
    </submittedName>
</protein>
<proteinExistence type="inferred from homology"/>
<dbReference type="RefSeq" id="WP_267169367.1">
    <property type="nucleotide sequence ID" value="NZ_JAPMKX010000002.1"/>
</dbReference>